<dbReference type="GO" id="GO:0005778">
    <property type="term" value="C:peroxisomal membrane"/>
    <property type="evidence" value="ECO:0007669"/>
    <property type="project" value="UniProtKB-SubCell"/>
</dbReference>
<evidence type="ECO:0000256" key="9">
    <source>
        <dbReference type="ARBA" id="ARBA00022833"/>
    </source>
</evidence>
<keyword evidence="10" id="KW-0653">Protein transport</keyword>
<keyword evidence="12" id="KW-0472">Membrane</keyword>
<evidence type="ECO:0000313" key="18">
    <source>
        <dbReference type="EMBL" id="KAF2459004.1"/>
    </source>
</evidence>
<dbReference type="Proteomes" id="UP000799766">
    <property type="component" value="Unassembled WGS sequence"/>
</dbReference>
<dbReference type="AlphaFoldDB" id="A0A6A6P5C6"/>
<feature type="region of interest" description="Disordered" evidence="16">
    <location>
        <begin position="331"/>
        <end position="372"/>
    </location>
</feature>
<keyword evidence="11" id="KW-1133">Transmembrane helix</keyword>
<evidence type="ECO:0000256" key="16">
    <source>
        <dbReference type="SAM" id="MobiDB-lite"/>
    </source>
</evidence>
<dbReference type="InterPro" id="IPR006845">
    <property type="entry name" value="Pex_N"/>
</dbReference>
<keyword evidence="5" id="KW-0813">Transport</keyword>
<dbReference type="EMBL" id="MU001676">
    <property type="protein sequence ID" value="KAF2459004.1"/>
    <property type="molecule type" value="Genomic_DNA"/>
</dbReference>
<dbReference type="Pfam" id="PF04757">
    <property type="entry name" value="Pex2_Pex12"/>
    <property type="match status" value="1"/>
</dbReference>
<evidence type="ECO:0000313" key="19">
    <source>
        <dbReference type="Proteomes" id="UP000799766"/>
    </source>
</evidence>
<evidence type="ECO:0000256" key="12">
    <source>
        <dbReference type="ARBA" id="ARBA00023136"/>
    </source>
</evidence>
<dbReference type="OrthoDB" id="107372at2759"/>
<feature type="domain" description="Pex N-terminal" evidence="17">
    <location>
        <begin position="25"/>
        <end position="299"/>
    </location>
</feature>
<evidence type="ECO:0000256" key="1">
    <source>
        <dbReference type="ARBA" id="ARBA00004585"/>
    </source>
</evidence>
<keyword evidence="8" id="KW-0863">Zinc-finger</keyword>
<comment type="similarity">
    <text evidence="3">Belongs to the pex2/pex10/pex12 family.</text>
</comment>
<evidence type="ECO:0000256" key="10">
    <source>
        <dbReference type="ARBA" id="ARBA00022927"/>
    </source>
</evidence>
<keyword evidence="19" id="KW-1185">Reference proteome</keyword>
<evidence type="ECO:0000256" key="14">
    <source>
        <dbReference type="ARBA" id="ARBA00029692"/>
    </source>
</evidence>
<sequence length="485" mass="53938">MEFMTNLQNGFDELKPSLFEVLSEQQLSALLPPSLRYLLALATHRRPRYLIRVLNSFDEAYALLSLLVERHYLRTHGGGFTEHFYGLKRERVLRVRGGELPRAQLAAPAPVRDALRLRDRDVWANLAVMVGVPYLKRKLDEGWEVHAAHAGLLDDGGPGLRRGRGADAGSSLRERVLAFYKWFLRRIYPSVNAAYYFSHLAFQLAYLFDETKYASPLLWLVGTRIRRMGPADYRAIEEMAAASSAALRKRPAARPGQNMSLLHPRTMVDAVYPRMLSSLKFVLPTAIFALKFLEWWHASDFARQLSRKAAEGLELPPPIVSGLERLAARKRAKSGEEAADEEKGKGKADDSFASAEKIPAPDNLPPTPPATPPIASNTLLPIFTVPYPPPSPELCPICLSPVVTPTATPAGLVYCYGCVHRWVAGTHERQAAFMEGRGGNDEEGWGVEEDGTRSREGRWESGVGREPVTGRRILGGVEGLRRVVV</sequence>
<comment type="pathway">
    <text evidence="2">Protein modification; protein ubiquitination.</text>
</comment>
<evidence type="ECO:0000256" key="8">
    <source>
        <dbReference type="ARBA" id="ARBA00022771"/>
    </source>
</evidence>
<dbReference type="InterPro" id="IPR013083">
    <property type="entry name" value="Znf_RING/FYVE/PHD"/>
</dbReference>
<organism evidence="18 19">
    <name type="scientific">Lineolata rhizophorae</name>
    <dbReference type="NCBI Taxonomy" id="578093"/>
    <lineage>
        <taxon>Eukaryota</taxon>
        <taxon>Fungi</taxon>
        <taxon>Dikarya</taxon>
        <taxon>Ascomycota</taxon>
        <taxon>Pezizomycotina</taxon>
        <taxon>Dothideomycetes</taxon>
        <taxon>Dothideomycetes incertae sedis</taxon>
        <taxon>Lineolatales</taxon>
        <taxon>Lineolataceae</taxon>
        <taxon>Lineolata</taxon>
    </lineage>
</organism>
<evidence type="ECO:0000259" key="17">
    <source>
        <dbReference type="Pfam" id="PF04757"/>
    </source>
</evidence>
<evidence type="ECO:0000256" key="11">
    <source>
        <dbReference type="ARBA" id="ARBA00022989"/>
    </source>
</evidence>
<reference evidence="18" key="1">
    <citation type="journal article" date="2020" name="Stud. Mycol.">
        <title>101 Dothideomycetes genomes: a test case for predicting lifestyles and emergence of pathogens.</title>
        <authorList>
            <person name="Haridas S."/>
            <person name="Albert R."/>
            <person name="Binder M."/>
            <person name="Bloem J."/>
            <person name="Labutti K."/>
            <person name="Salamov A."/>
            <person name="Andreopoulos B."/>
            <person name="Baker S."/>
            <person name="Barry K."/>
            <person name="Bills G."/>
            <person name="Bluhm B."/>
            <person name="Cannon C."/>
            <person name="Castanera R."/>
            <person name="Culley D."/>
            <person name="Daum C."/>
            <person name="Ezra D."/>
            <person name="Gonzalez J."/>
            <person name="Henrissat B."/>
            <person name="Kuo A."/>
            <person name="Liang C."/>
            <person name="Lipzen A."/>
            <person name="Lutzoni F."/>
            <person name="Magnuson J."/>
            <person name="Mondo S."/>
            <person name="Nolan M."/>
            <person name="Ohm R."/>
            <person name="Pangilinan J."/>
            <person name="Park H.-J."/>
            <person name="Ramirez L."/>
            <person name="Alfaro M."/>
            <person name="Sun H."/>
            <person name="Tritt A."/>
            <person name="Yoshinaga Y."/>
            <person name="Zwiers L.-H."/>
            <person name="Turgeon B."/>
            <person name="Goodwin S."/>
            <person name="Spatafora J."/>
            <person name="Crous P."/>
            <person name="Grigoriev I."/>
        </authorList>
    </citation>
    <scope>NUCLEOTIDE SEQUENCE</scope>
    <source>
        <strain evidence="18">ATCC 16933</strain>
    </source>
</reference>
<dbReference type="Gene3D" id="3.30.40.10">
    <property type="entry name" value="Zinc/RING finger domain, C3HC4 (zinc finger)"/>
    <property type="match status" value="1"/>
</dbReference>
<evidence type="ECO:0000256" key="2">
    <source>
        <dbReference type="ARBA" id="ARBA00004906"/>
    </source>
</evidence>
<feature type="compositionally biased region" description="Pro residues" evidence="16">
    <location>
        <begin position="362"/>
        <end position="372"/>
    </location>
</feature>
<dbReference type="GO" id="GO:0008270">
    <property type="term" value="F:zinc ion binding"/>
    <property type="evidence" value="ECO:0007669"/>
    <property type="project" value="UniProtKB-KW"/>
</dbReference>
<dbReference type="GO" id="GO:0006513">
    <property type="term" value="P:protein monoubiquitination"/>
    <property type="evidence" value="ECO:0007669"/>
    <property type="project" value="TreeGrafter"/>
</dbReference>
<comment type="subcellular location">
    <subcellularLocation>
        <location evidence="1">Peroxisome membrane</location>
        <topology evidence="1">Multi-pass membrane protein</topology>
    </subcellularLocation>
</comment>
<keyword evidence="13" id="KW-0576">Peroxisome</keyword>
<evidence type="ECO:0000256" key="15">
    <source>
        <dbReference type="ARBA" id="ARBA00034505"/>
    </source>
</evidence>
<keyword evidence="6" id="KW-0812">Transmembrane</keyword>
<feature type="compositionally biased region" description="Basic and acidic residues" evidence="16">
    <location>
        <begin position="333"/>
        <end position="350"/>
    </location>
</feature>
<evidence type="ECO:0000256" key="5">
    <source>
        <dbReference type="ARBA" id="ARBA00022448"/>
    </source>
</evidence>
<dbReference type="GO" id="GO:0016562">
    <property type="term" value="P:protein import into peroxisome matrix, receptor recycling"/>
    <property type="evidence" value="ECO:0007669"/>
    <property type="project" value="UniProtKB-ARBA"/>
</dbReference>
<proteinExistence type="inferred from homology"/>
<dbReference type="GO" id="GO:0004842">
    <property type="term" value="F:ubiquitin-protein transferase activity"/>
    <property type="evidence" value="ECO:0007669"/>
    <property type="project" value="TreeGrafter"/>
</dbReference>
<evidence type="ECO:0000256" key="4">
    <source>
        <dbReference type="ARBA" id="ARBA00018980"/>
    </source>
</evidence>
<keyword evidence="9" id="KW-0862">Zinc</keyword>
<protein>
    <recommendedName>
        <fullName evidence="4">Peroxisome assembly protein 12</fullName>
    </recommendedName>
    <alternativeName>
        <fullName evidence="14">Peroxin-12</fullName>
    </alternativeName>
</protein>
<dbReference type="SUPFAM" id="SSF57850">
    <property type="entry name" value="RING/U-box"/>
    <property type="match status" value="1"/>
</dbReference>
<comment type="subunit">
    <text evidence="15">Component of the PEX2-PEX10-PEX12 retrotranslocation channel, composed of PEX2, PEX10 and PEX12.</text>
</comment>
<gene>
    <name evidence="18" type="ORF">BDY21DRAFT_362508</name>
</gene>
<accession>A0A6A6P5C6</accession>
<dbReference type="GO" id="GO:1990429">
    <property type="term" value="C:peroxisomal importomer complex"/>
    <property type="evidence" value="ECO:0007669"/>
    <property type="project" value="TreeGrafter"/>
</dbReference>
<evidence type="ECO:0000256" key="13">
    <source>
        <dbReference type="ARBA" id="ARBA00023140"/>
    </source>
</evidence>
<dbReference type="PANTHER" id="PTHR12888:SF0">
    <property type="entry name" value="PEROXISOME ASSEMBLY PROTEIN 12"/>
    <property type="match status" value="1"/>
</dbReference>
<name>A0A6A6P5C6_9PEZI</name>
<dbReference type="PANTHER" id="PTHR12888">
    <property type="entry name" value="PEROXISOME ASSEMBLY PROTEIN 12 PEROXIN-12"/>
    <property type="match status" value="1"/>
</dbReference>
<evidence type="ECO:0000256" key="3">
    <source>
        <dbReference type="ARBA" id="ARBA00008704"/>
    </source>
</evidence>
<evidence type="ECO:0000256" key="6">
    <source>
        <dbReference type="ARBA" id="ARBA00022692"/>
    </source>
</evidence>
<feature type="compositionally biased region" description="Basic and acidic residues" evidence="16">
    <location>
        <begin position="450"/>
        <end position="459"/>
    </location>
</feature>
<dbReference type="InterPro" id="IPR017375">
    <property type="entry name" value="PEX12"/>
</dbReference>
<feature type="region of interest" description="Disordered" evidence="16">
    <location>
        <begin position="436"/>
        <end position="463"/>
    </location>
</feature>
<keyword evidence="7" id="KW-0479">Metal-binding</keyword>
<evidence type="ECO:0000256" key="7">
    <source>
        <dbReference type="ARBA" id="ARBA00022723"/>
    </source>
</evidence>